<keyword evidence="1" id="KW-0732">Signal</keyword>
<name>A0A162JK26_CORDF</name>
<feature type="signal peptide" evidence="1">
    <location>
        <begin position="1"/>
        <end position="21"/>
    </location>
</feature>
<dbReference type="AlphaFoldDB" id="A0A162JK26"/>
<accession>A0A162JK26</accession>
<reference evidence="2 3" key="1">
    <citation type="journal article" date="2016" name="Genome Biol. Evol.">
        <title>Divergent and convergent evolution of fungal pathogenicity.</title>
        <authorList>
            <person name="Shang Y."/>
            <person name="Xiao G."/>
            <person name="Zheng P."/>
            <person name="Cen K."/>
            <person name="Zhan S."/>
            <person name="Wang C."/>
        </authorList>
    </citation>
    <scope>NUCLEOTIDE SEQUENCE [LARGE SCALE GENOMIC DNA]</scope>
    <source>
        <strain evidence="2 3">RCEF 1005</strain>
    </source>
</reference>
<dbReference type="STRING" id="1081108.A0A162JK26"/>
<evidence type="ECO:0000256" key="1">
    <source>
        <dbReference type="SAM" id="SignalP"/>
    </source>
</evidence>
<protein>
    <submittedName>
        <fullName evidence="2">Ankyrin</fullName>
    </submittedName>
</protein>
<organism evidence="2 3">
    <name type="scientific">Akanthomyces lecanii RCEF 1005</name>
    <dbReference type="NCBI Taxonomy" id="1081108"/>
    <lineage>
        <taxon>Eukaryota</taxon>
        <taxon>Fungi</taxon>
        <taxon>Dikarya</taxon>
        <taxon>Ascomycota</taxon>
        <taxon>Pezizomycotina</taxon>
        <taxon>Sordariomycetes</taxon>
        <taxon>Hypocreomycetidae</taxon>
        <taxon>Hypocreales</taxon>
        <taxon>Cordycipitaceae</taxon>
        <taxon>Akanthomyces</taxon>
        <taxon>Cordyceps confragosa</taxon>
    </lineage>
</organism>
<dbReference type="OrthoDB" id="5152928at2759"/>
<keyword evidence="3" id="KW-1185">Reference proteome</keyword>
<dbReference type="Proteomes" id="UP000076881">
    <property type="component" value="Unassembled WGS sequence"/>
</dbReference>
<sequence length="170" mass="17688">MKIYIAAVFSALGVLASPTSASLPVLPVADGLYIGTVNEAGTFSWLSHGTADVTAPDVAARAPVPTPAPLTGAFCNDFRAGTVADINAAVEALVDACHDTYFSKAIALQRGGVVVYGCDYSTVGQRCNGFSIAPFFKSIGEVCTLGRAGWYQEAEWKASYGYTRAGVGFC</sequence>
<proteinExistence type="predicted"/>
<feature type="chain" id="PRO_5007835974" evidence="1">
    <location>
        <begin position="22"/>
        <end position="170"/>
    </location>
</feature>
<dbReference type="EMBL" id="AZHF01000010">
    <property type="protein sequence ID" value="OAA70132.1"/>
    <property type="molecule type" value="Genomic_DNA"/>
</dbReference>
<evidence type="ECO:0000313" key="2">
    <source>
        <dbReference type="EMBL" id="OAA70132.1"/>
    </source>
</evidence>
<evidence type="ECO:0000313" key="3">
    <source>
        <dbReference type="Proteomes" id="UP000076881"/>
    </source>
</evidence>
<gene>
    <name evidence="2" type="ORF">LEL_09948</name>
</gene>
<comment type="caution">
    <text evidence="2">The sequence shown here is derived from an EMBL/GenBank/DDBJ whole genome shotgun (WGS) entry which is preliminary data.</text>
</comment>